<dbReference type="EMBL" id="ML119121">
    <property type="protein sequence ID" value="RPB13742.1"/>
    <property type="molecule type" value="Genomic_DNA"/>
</dbReference>
<proteinExistence type="predicted"/>
<dbReference type="Proteomes" id="UP000277580">
    <property type="component" value="Unassembled WGS sequence"/>
</dbReference>
<keyword evidence="1" id="KW-0812">Transmembrane</keyword>
<sequence>MRNGSAILYLVCCLTSGFSICEVVYVHFIHSIISLARSWWILEDGLRLSWMEALAHL</sequence>
<protein>
    <submittedName>
        <fullName evidence="2">Uncharacterized protein</fullName>
    </submittedName>
</protein>
<keyword evidence="1" id="KW-1133">Transmembrane helix</keyword>
<name>A0A3N4KWT8_9PEZI</name>
<accession>A0A3N4KWT8</accession>
<keyword evidence="1" id="KW-0472">Membrane</keyword>
<gene>
    <name evidence="2" type="ORF">P167DRAFT_534737</name>
</gene>
<keyword evidence="3" id="KW-1185">Reference proteome</keyword>
<reference evidence="2 3" key="1">
    <citation type="journal article" date="2018" name="Nat. Ecol. Evol.">
        <title>Pezizomycetes genomes reveal the molecular basis of ectomycorrhizal truffle lifestyle.</title>
        <authorList>
            <person name="Murat C."/>
            <person name="Payen T."/>
            <person name="Noel B."/>
            <person name="Kuo A."/>
            <person name="Morin E."/>
            <person name="Chen J."/>
            <person name="Kohler A."/>
            <person name="Krizsan K."/>
            <person name="Balestrini R."/>
            <person name="Da Silva C."/>
            <person name="Montanini B."/>
            <person name="Hainaut M."/>
            <person name="Levati E."/>
            <person name="Barry K.W."/>
            <person name="Belfiori B."/>
            <person name="Cichocki N."/>
            <person name="Clum A."/>
            <person name="Dockter R.B."/>
            <person name="Fauchery L."/>
            <person name="Guy J."/>
            <person name="Iotti M."/>
            <person name="Le Tacon F."/>
            <person name="Lindquist E.A."/>
            <person name="Lipzen A."/>
            <person name="Malagnac F."/>
            <person name="Mello A."/>
            <person name="Molinier V."/>
            <person name="Miyauchi S."/>
            <person name="Poulain J."/>
            <person name="Riccioni C."/>
            <person name="Rubini A."/>
            <person name="Sitrit Y."/>
            <person name="Splivallo R."/>
            <person name="Traeger S."/>
            <person name="Wang M."/>
            <person name="Zifcakova L."/>
            <person name="Wipf D."/>
            <person name="Zambonelli A."/>
            <person name="Paolocci F."/>
            <person name="Nowrousian M."/>
            <person name="Ottonello S."/>
            <person name="Baldrian P."/>
            <person name="Spatafora J.W."/>
            <person name="Henrissat B."/>
            <person name="Nagy L.G."/>
            <person name="Aury J.M."/>
            <person name="Wincker P."/>
            <person name="Grigoriev I.V."/>
            <person name="Bonfante P."/>
            <person name="Martin F.M."/>
        </authorList>
    </citation>
    <scope>NUCLEOTIDE SEQUENCE [LARGE SCALE GENOMIC DNA]</scope>
    <source>
        <strain evidence="2 3">CCBAS932</strain>
    </source>
</reference>
<evidence type="ECO:0000313" key="2">
    <source>
        <dbReference type="EMBL" id="RPB13742.1"/>
    </source>
</evidence>
<evidence type="ECO:0000256" key="1">
    <source>
        <dbReference type="SAM" id="Phobius"/>
    </source>
</evidence>
<organism evidence="2 3">
    <name type="scientific">Morchella conica CCBAS932</name>
    <dbReference type="NCBI Taxonomy" id="1392247"/>
    <lineage>
        <taxon>Eukaryota</taxon>
        <taxon>Fungi</taxon>
        <taxon>Dikarya</taxon>
        <taxon>Ascomycota</taxon>
        <taxon>Pezizomycotina</taxon>
        <taxon>Pezizomycetes</taxon>
        <taxon>Pezizales</taxon>
        <taxon>Morchellaceae</taxon>
        <taxon>Morchella</taxon>
    </lineage>
</organism>
<evidence type="ECO:0000313" key="3">
    <source>
        <dbReference type="Proteomes" id="UP000277580"/>
    </source>
</evidence>
<dbReference type="AlphaFoldDB" id="A0A3N4KWT8"/>
<feature type="transmembrane region" description="Helical" evidence="1">
    <location>
        <begin position="6"/>
        <end position="28"/>
    </location>
</feature>
<dbReference type="InParanoid" id="A0A3N4KWT8"/>